<dbReference type="InterPro" id="IPR046349">
    <property type="entry name" value="C1-like_sf"/>
</dbReference>
<dbReference type="PRINTS" id="PR00008">
    <property type="entry name" value="DAGPEDOMAIN"/>
</dbReference>
<dbReference type="AlphaFoldDB" id="A0AAD4NTR6"/>
<sequence>MEVDIAPQFGAELKDGFKTVNAWVSGGISWLDDIQAFYRERSAIEKEYSAKLSALAKKYYEKKAKKQSSLSVGDTPTVTPGSLESASMTTWGVQLSTLESRAAEHEQFAGALITQLADPLKVLGTRTEELRKLHGDYAAKLEKERDNQYGELRKQKGKYDSVCQEVESRRKKVDGAFDHGKGKARNAFEQQQIEMRNVKNTYLISINVTNKQKEMYYHEYVPELLDSLQDLSETRVNKLNSIWSLAAQIETQTLARSTEYLKHLSGEIPRNNPLLDSMMFVRHNAGSFQEPGDFQFEPSPVWLDDSSIAVDDSAMIFLRNVLTKSKTSLGEYKRELEKKRKEVENAKTVRQNIRDGKDKRDEVDIVRAVFAIQEQMHEVERQKVSAEVEVSTITSVVGDLSIGARNHNFKSQTFKIPTNCDLCGDRIWGLSAKGYDCQDCGYTCHSKCEMKVPADCPGEQSKVEKKKLKEERQKAAHTVTATNGTAASSNADMPRLGRSDTVNSMNTLSSGYSATAHRSISGGMSPTVEETPPPEKKAPVVPGARKNRLVAPPPTQYVKNDEDVPPTPPKSAEARGRMLYAYQENGEGELTVADGTDVAIVEPDDGSGWMKVRAGVKEGLVPAAYVEMTVATPPTTASTFSSTRPDSTYSASSASTTNFTAAAAPGKKKGPAVAPKRGAKKLKYVEALYDYTAQSDVEHSMSEGDRFVLINMEAGDGWADVEKDGIVRSVPANYVQQV</sequence>
<evidence type="ECO:0000259" key="14">
    <source>
        <dbReference type="PROSITE" id="PS51741"/>
    </source>
</evidence>
<keyword evidence="16" id="KW-1185">Reference proteome</keyword>
<evidence type="ECO:0000256" key="11">
    <source>
        <dbReference type="SAM" id="MobiDB-lite"/>
    </source>
</evidence>
<dbReference type="InterPro" id="IPR035459">
    <property type="entry name" value="Bzz1_SH3_1"/>
</dbReference>
<feature type="compositionally biased region" description="Low complexity" evidence="11">
    <location>
        <begin position="478"/>
        <end position="491"/>
    </location>
</feature>
<dbReference type="SUPFAM" id="SSF50044">
    <property type="entry name" value="SH3-domain"/>
    <property type="match status" value="2"/>
</dbReference>
<evidence type="ECO:0000256" key="7">
    <source>
        <dbReference type="ARBA" id="ARBA00074946"/>
    </source>
</evidence>
<feature type="domain" description="SH3" evidence="12">
    <location>
        <begin position="571"/>
        <end position="631"/>
    </location>
</feature>
<organism evidence="15 16">
    <name type="scientific">Alternaria panax</name>
    <dbReference type="NCBI Taxonomy" id="48097"/>
    <lineage>
        <taxon>Eukaryota</taxon>
        <taxon>Fungi</taxon>
        <taxon>Dikarya</taxon>
        <taxon>Ascomycota</taxon>
        <taxon>Pezizomycotina</taxon>
        <taxon>Dothideomycetes</taxon>
        <taxon>Pleosporomycetidae</taxon>
        <taxon>Pleosporales</taxon>
        <taxon>Pleosporineae</taxon>
        <taxon>Pleosporaceae</taxon>
        <taxon>Alternaria</taxon>
        <taxon>Alternaria sect. Panax</taxon>
    </lineage>
</organism>
<evidence type="ECO:0000256" key="8">
    <source>
        <dbReference type="PROSITE-ProRule" id="PRU00192"/>
    </source>
</evidence>
<evidence type="ECO:0000256" key="4">
    <source>
        <dbReference type="ARBA" id="ARBA00023054"/>
    </source>
</evidence>
<dbReference type="Pfam" id="PF00130">
    <property type="entry name" value="C1_1"/>
    <property type="match status" value="1"/>
</dbReference>
<dbReference type="SMART" id="SM00055">
    <property type="entry name" value="FCH"/>
    <property type="match status" value="1"/>
</dbReference>
<feature type="region of interest" description="Disordered" evidence="11">
    <location>
        <begin position="635"/>
        <end position="655"/>
    </location>
</feature>
<evidence type="ECO:0000259" key="12">
    <source>
        <dbReference type="PROSITE" id="PS50002"/>
    </source>
</evidence>
<evidence type="ECO:0000256" key="5">
    <source>
        <dbReference type="ARBA" id="ARBA00054085"/>
    </source>
</evidence>
<dbReference type="Proteomes" id="UP001199106">
    <property type="component" value="Unassembled WGS sequence"/>
</dbReference>
<gene>
    <name evidence="15" type="ORF">G6011_04277</name>
</gene>
<dbReference type="SUPFAM" id="SSF57889">
    <property type="entry name" value="Cysteine-rich domain"/>
    <property type="match status" value="1"/>
</dbReference>
<keyword evidence="1 8" id="KW-0728">SH3 domain</keyword>
<feature type="coiled-coil region" evidence="10">
    <location>
        <begin position="322"/>
        <end position="349"/>
    </location>
</feature>
<feature type="region of interest" description="Disordered" evidence="11">
    <location>
        <begin position="467"/>
        <end position="496"/>
    </location>
</feature>
<evidence type="ECO:0000313" key="15">
    <source>
        <dbReference type="EMBL" id="KAG9194242.1"/>
    </source>
</evidence>
<dbReference type="InterPro" id="IPR036028">
    <property type="entry name" value="SH3-like_dom_sf"/>
</dbReference>
<evidence type="ECO:0000256" key="10">
    <source>
        <dbReference type="SAM" id="Coils"/>
    </source>
</evidence>
<dbReference type="SMART" id="SM00109">
    <property type="entry name" value="C1"/>
    <property type="match status" value="1"/>
</dbReference>
<proteinExistence type="inferred from homology"/>
<evidence type="ECO:0000256" key="1">
    <source>
        <dbReference type="ARBA" id="ARBA00022443"/>
    </source>
</evidence>
<comment type="caution">
    <text evidence="15">The sequence shown here is derived from an EMBL/GenBank/DDBJ whole genome shotgun (WGS) entry which is preliminary data.</text>
</comment>
<dbReference type="Gene3D" id="1.20.1270.60">
    <property type="entry name" value="Arfaptin homology (AH) domain/BAR domain"/>
    <property type="match status" value="1"/>
</dbReference>
<dbReference type="CDD" id="cd20824">
    <property type="entry name" value="C1_SpBZZ1-like"/>
    <property type="match status" value="1"/>
</dbReference>
<dbReference type="PROSITE" id="PS50002">
    <property type="entry name" value="SH3"/>
    <property type="match status" value="2"/>
</dbReference>
<dbReference type="GO" id="GO:0046872">
    <property type="term" value="F:metal ion binding"/>
    <property type="evidence" value="ECO:0007669"/>
    <property type="project" value="UniProtKB-KW"/>
</dbReference>
<dbReference type="Gene3D" id="2.30.30.40">
    <property type="entry name" value="SH3 Domains"/>
    <property type="match status" value="2"/>
</dbReference>
<name>A0AAD4NTR6_9PLEO</name>
<dbReference type="SUPFAM" id="SSF103657">
    <property type="entry name" value="BAR/IMD domain-like"/>
    <property type="match status" value="1"/>
</dbReference>
<dbReference type="InterPro" id="IPR020454">
    <property type="entry name" value="DAG/PE-bd"/>
</dbReference>
<feature type="domain" description="Phorbol-ester/DAG-type" evidence="13">
    <location>
        <begin position="406"/>
        <end position="456"/>
    </location>
</feature>
<evidence type="ECO:0000256" key="9">
    <source>
        <dbReference type="PROSITE-ProRule" id="PRU01077"/>
    </source>
</evidence>
<evidence type="ECO:0000256" key="2">
    <source>
        <dbReference type="ARBA" id="ARBA00022723"/>
    </source>
</evidence>
<dbReference type="FunFam" id="2.30.30.40:FF:000161">
    <property type="entry name" value="Actin polymerization protein Bzz1"/>
    <property type="match status" value="1"/>
</dbReference>
<dbReference type="Gene3D" id="3.30.60.20">
    <property type="match status" value="1"/>
</dbReference>
<dbReference type="Pfam" id="PF00018">
    <property type="entry name" value="SH3_1"/>
    <property type="match status" value="1"/>
</dbReference>
<dbReference type="InterPro" id="IPR002219">
    <property type="entry name" value="PKC_DAG/PE"/>
</dbReference>
<dbReference type="FunFam" id="1.20.1270.60:FF:000060">
    <property type="entry name" value="Actin polymerization protein Bzz1"/>
    <property type="match status" value="1"/>
</dbReference>
<reference evidence="15" key="1">
    <citation type="submission" date="2021-07" db="EMBL/GenBank/DDBJ databases">
        <title>Genome Resource of American Ginseng Black Spot Pathogen Alternaria panax.</title>
        <authorList>
            <person name="Qiu C."/>
            <person name="Wang W."/>
            <person name="Liu Z."/>
        </authorList>
    </citation>
    <scope>NUCLEOTIDE SEQUENCE</scope>
    <source>
        <strain evidence="15">BNCC115425</strain>
    </source>
</reference>
<dbReference type="FunFam" id="3.30.60.20:FF:000040">
    <property type="entry name" value="Actin polymerization protein Bzz1"/>
    <property type="match status" value="1"/>
</dbReference>
<dbReference type="InterPro" id="IPR001452">
    <property type="entry name" value="SH3_domain"/>
</dbReference>
<evidence type="ECO:0000256" key="6">
    <source>
        <dbReference type="ARBA" id="ARBA00061387"/>
    </source>
</evidence>
<dbReference type="PROSITE" id="PS00479">
    <property type="entry name" value="ZF_DAG_PE_1"/>
    <property type="match status" value="1"/>
</dbReference>
<keyword evidence="2" id="KW-0479">Metal-binding</keyword>
<dbReference type="PANTHER" id="PTHR15735">
    <property type="entry name" value="FCH AND DOUBLE SH3 DOMAINS PROTEIN"/>
    <property type="match status" value="1"/>
</dbReference>
<dbReference type="PROSITE" id="PS51741">
    <property type="entry name" value="F_BAR"/>
    <property type="match status" value="1"/>
</dbReference>
<evidence type="ECO:0000313" key="16">
    <source>
        <dbReference type="Proteomes" id="UP001199106"/>
    </source>
</evidence>
<dbReference type="Pfam" id="PF00611">
    <property type="entry name" value="FCH"/>
    <property type="match status" value="1"/>
</dbReference>
<dbReference type="PANTHER" id="PTHR15735:SF21">
    <property type="entry name" value="PROTEIN NERVOUS WRECK"/>
    <property type="match status" value="1"/>
</dbReference>
<dbReference type="InterPro" id="IPR031160">
    <property type="entry name" value="F_BAR_dom"/>
</dbReference>
<feature type="domain" description="F-BAR" evidence="14">
    <location>
        <begin position="7"/>
        <end position="276"/>
    </location>
</feature>
<dbReference type="CDD" id="cd11912">
    <property type="entry name" value="SH3_Bzz1_1"/>
    <property type="match status" value="1"/>
</dbReference>
<protein>
    <recommendedName>
        <fullName evidence="7">Protein BZZ1</fullName>
    </recommendedName>
</protein>
<dbReference type="GO" id="GO:0045010">
    <property type="term" value="P:actin nucleation"/>
    <property type="evidence" value="ECO:0007669"/>
    <property type="project" value="UniProtKB-ARBA"/>
</dbReference>
<accession>A0AAD4NTR6</accession>
<comment type="similarity">
    <text evidence="6">Belongs to the BZZ1 family.</text>
</comment>
<keyword evidence="3" id="KW-0862">Zinc</keyword>
<feature type="region of interest" description="Disordered" evidence="11">
    <location>
        <begin position="516"/>
        <end position="572"/>
    </location>
</feature>
<evidence type="ECO:0000259" key="13">
    <source>
        <dbReference type="PROSITE" id="PS50081"/>
    </source>
</evidence>
<dbReference type="SMART" id="SM00326">
    <property type="entry name" value="SH3"/>
    <property type="match status" value="2"/>
</dbReference>
<dbReference type="Pfam" id="PF14604">
    <property type="entry name" value="SH3_9"/>
    <property type="match status" value="1"/>
</dbReference>
<dbReference type="GO" id="GO:0030833">
    <property type="term" value="P:regulation of actin filament polymerization"/>
    <property type="evidence" value="ECO:0007669"/>
    <property type="project" value="TreeGrafter"/>
</dbReference>
<keyword evidence="4 9" id="KW-0175">Coiled coil</keyword>
<dbReference type="InterPro" id="IPR027267">
    <property type="entry name" value="AH/BAR_dom_sf"/>
</dbReference>
<dbReference type="EMBL" id="JAANER010000002">
    <property type="protein sequence ID" value="KAG9194242.1"/>
    <property type="molecule type" value="Genomic_DNA"/>
</dbReference>
<feature type="domain" description="SH3" evidence="12">
    <location>
        <begin position="680"/>
        <end position="738"/>
    </location>
</feature>
<dbReference type="PROSITE" id="PS50081">
    <property type="entry name" value="ZF_DAG_PE_2"/>
    <property type="match status" value="1"/>
</dbReference>
<evidence type="ECO:0000256" key="3">
    <source>
        <dbReference type="ARBA" id="ARBA00022833"/>
    </source>
</evidence>
<dbReference type="InterPro" id="IPR001060">
    <property type="entry name" value="FCH_dom"/>
</dbReference>
<comment type="function">
    <text evidence="5">Plays a role in endocytosis and trafficking to the vacuole. Functions with type I myosins to restore polarity of the actin cytoskeleton after NaCl stress.</text>
</comment>
<dbReference type="GO" id="GO:0030864">
    <property type="term" value="C:cortical actin cytoskeleton"/>
    <property type="evidence" value="ECO:0007669"/>
    <property type="project" value="UniProtKB-ARBA"/>
</dbReference>